<dbReference type="EMBL" id="CAMXCT020000194">
    <property type="protein sequence ID" value="CAL1128672.1"/>
    <property type="molecule type" value="Genomic_DNA"/>
</dbReference>
<protein>
    <submittedName>
        <fullName evidence="2">Uncharacterized protein</fullName>
    </submittedName>
</protein>
<keyword evidence="4" id="KW-1185">Reference proteome</keyword>
<reference evidence="3 4" key="2">
    <citation type="submission" date="2024-05" db="EMBL/GenBank/DDBJ databases">
        <authorList>
            <person name="Chen Y."/>
            <person name="Shah S."/>
            <person name="Dougan E. K."/>
            <person name="Thang M."/>
            <person name="Chan C."/>
        </authorList>
    </citation>
    <scope>NUCLEOTIDE SEQUENCE [LARGE SCALE GENOMIC DNA]</scope>
</reference>
<dbReference type="AlphaFoldDB" id="A0A9P1BL24"/>
<evidence type="ECO:0000256" key="1">
    <source>
        <dbReference type="SAM" id="MobiDB-lite"/>
    </source>
</evidence>
<organism evidence="2">
    <name type="scientific">Cladocopium goreaui</name>
    <dbReference type="NCBI Taxonomy" id="2562237"/>
    <lineage>
        <taxon>Eukaryota</taxon>
        <taxon>Sar</taxon>
        <taxon>Alveolata</taxon>
        <taxon>Dinophyceae</taxon>
        <taxon>Suessiales</taxon>
        <taxon>Symbiodiniaceae</taxon>
        <taxon>Cladocopium</taxon>
    </lineage>
</organism>
<evidence type="ECO:0000313" key="4">
    <source>
        <dbReference type="Proteomes" id="UP001152797"/>
    </source>
</evidence>
<sequence length="229" mass="25458">MEAREGCLFPALSSASGRSLSRSQPSRSQPSLRAPSVLSAVSTSFVPLLAPQSRIGSAVLSQPPEPAIPRDPSQVSATPPVAPVVPKPFSRRKETSGNLAAAFLPYPASEVSSIKSGWREDYWKEPSPMFTQGLMQQDLRYSTECSQCKCVVKEAKLPPAGHISAEELEQEHRLQWLDSLIKEEEKGLRYPRYSKSQINARLFPDKMYNQHAWSHKWLPAPNLAPRHLT</sequence>
<proteinExistence type="predicted"/>
<gene>
    <name evidence="2" type="ORF">C1SCF055_LOCUS3632</name>
</gene>
<feature type="compositionally biased region" description="Low complexity" evidence="1">
    <location>
        <begin position="10"/>
        <end position="36"/>
    </location>
</feature>
<name>A0A9P1BL24_9DINO</name>
<comment type="caution">
    <text evidence="2">The sequence shown here is derived from an EMBL/GenBank/DDBJ whole genome shotgun (WGS) entry which is preliminary data.</text>
</comment>
<evidence type="ECO:0000313" key="3">
    <source>
        <dbReference type="EMBL" id="CAL4762609.1"/>
    </source>
</evidence>
<evidence type="ECO:0000313" key="2">
    <source>
        <dbReference type="EMBL" id="CAI3975297.1"/>
    </source>
</evidence>
<dbReference type="OrthoDB" id="415294at2759"/>
<feature type="region of interest" description="Disordered" evidence="1">
    <location>
        <begin position="1"/>
        <end position="36"/>
    </location>
</feature>
<dbReference type="EMBL" id="CAMXCT010000194">
    <property type="protein sequence ID" value="CAI3975297.1"/>
    <property type="molecule type" value="Genomic_DNA"/>
</dbReference>
<accession>A0A9P1BL24</accession>
<reference evidence="2" key="1">
    <citation type="submission" date="2022-10" db="EMBL/GenBank/DDBJ databases">
        <authorList>
            <person name="Chen Y."/>
            <person name="Dougan E. K."/>
            <person name="Chan C."/>
            <person name="Rhodes N."/>
            <person name="Thang M."/>
        </authorList>
    </citation>
    <scope>NUCLEOTIDE SEQUENCE</scope>
</reference>
<dbReference type="Proteomes" id="UP001152797">
    <property type="component" value="Unassembled WGS sequence"/>
</dbReference>
<dbReference type="EMBL" id="CAMXCT030000194">
    <property type="protein sequence ID" value="CAL4762609.1"/>
    <property type="molecule type" value="Genomic_DNA"/>
</dbReference>
<feature type="region of interest" description="Disordered" evidence="1">
    <location>
        <begin position="57"/>
        <end position="91"/>
    </location>
</feature>